<dbReference type="Pfam" id="PF09578">
    <property type="entry name" value="Spore_YabQ"/>
    <property type="match status" value="1"/>
</dbReference>
<dbReference type="EMBL" id="CP155571">
    <property type="protein sequence ID" value="XFO70382.1"/>
    <property type="molecule type" value="Genomic_DNA"/>
</dbReference>
<reference evidence="2" key="1">
    <citation type="submission" date="2024-05" db="EMBL/GenBank/DDBJ databases">
        <title>Isolation and characterization of Sporomusa carbonis sp. nov., a carboxydotrophic hydrogenogen in the genus of Sporomusa isolated from a charcoal burning pile.</title>
        <authorList>
            <person name="Boeer T."/>
            <person name="Rosenbaum F."/>
            <person name="Eysell L."/>
            <person name="Mueller V."/>
            <person name="Daniel R."/>
            <person name="Poehlein A."/>
        </authorList>
    </citation>
    <scope>NUCLEOTIDE SEQUENCE [LARGE SCALE GENOMIC DNA]</scope>
    <source>
        <strain evidence="2">DSM 3132</strain>
    </source>
</reference>
<name>A0ABZ3IWE3_SPOA4</name>
<accession>A0ABZ3IWE3</accession>
<evidence type="ECO:0000313" key="3">
    <source>
        <dbReference type="Proteomes" id="UP000216052"/>
    </source>
</evidence>
<feature type="transmembrane region" description="Helical" evidence="1">
    <location>
        <begin position="68"/>
        <end position="86"/>
    </location>
</feature>
<dbReference type="RefSeq" id="WP_169716716.1">
    <property type="nucleotide sequence ID" value="NZ_CP155571.1"/>
</dbReference>
<proteinExistence type="predicted"/>
<feature type="transmembrane region" description="Helical" evidence="1">
    <location>
        <begin position="6"/>
        <end position="26"/>
    </location>
</feature>
<evidence type="ECO:0000313" key="2">
    <source>
        <dbReference type="EMBL" id="XFO70382.1"/>
    </source>
</evidence>
<keyword evidence="1" id="KW-0472">Membrane</keyword>
<organism evidence="2 3">
    <name type="scientific">Sporomusa acidovorans (strain ATCC 49682 / DSM 3132 / Mol)</name>
    <dbReference type="NCBI Taxonomy" id="1123286"/>
    <lineage>
        <taxon>Bacteria</taxon>
        <taxon>Bacillati</taxon>
        <taxon>Bacillota</taxon>
        <taxon>Negativicutes</taxon>
        <taxon>Selenomonadales</taxon>
        <taxon>Sporomusaceae</taxon>
        <taxon>Sporomusa</taxon>
    </lineage>
</organism>
<feature type="transmembrane region" description="Helical" evidence="1">
    <location>
        <begin position="38"/>
        <end position="62"/>
    </location>
</feature>
<dbReference type="InterPro" id="IPR019074">
    <property type="entry name" value="YabQ"/>
</dbReference>
<dbReference type="NCBIfam" id="TIGR02893">
    <property type="entry name" value="spore_yabQ"/>
    <property type="match status" value="1"/>
</dbReference>
<protein>
    <recommendedName>
        <fullName evidence="4">Spore cortex biosynthesis protein YabQ</fullName>
    </recommendedName>
</protein>
<gene>
    <name evidence="2" type="ORF">SPACI_003700</name>
</gene>
<dbReference type="Proteomes" id="UP000216052">
    <property type="component" value="Chromosome"/>
</dbReference>
<evidence type="ECO:0000256" key="1">
    <source>
        <dbReference type="SAM" id="Phobius"/>
    </source>
</evidence>
<keyword evidence="1" id="KW-1133">Transmembrane helix</keyword>
<sequence length="160" mass="18575">MDFGTQVKTFFIIAATGVFLGMLFDLYRVLQRYFRPPWLVTSVADLIYCLLAAAIAFAALLISNWGELRFYVVIALFSGIFFYFRLVSRPVLKMIVVLLKTTVRVWRMIKKVFGFAIVKPVICLIKTVSWPARYLTIKSKKWYKKWQSPPLPPNETPPQK</sequence>
<keyword evidence="1" id="KW-0812">Transmembrane</keyword>
<evidence type="ECO:0008006" key="4">
    <source>
        <dbReference type="Google" id="ProtNLM"/>
    </source>
</evidence>
<keyword evidence="3" id="KW-1185">Reference proteome</keyword>